<keyword evidence="6 10" id="KW-0472">Membrane</keyword>
<feature type="transmembrane region" description="Helical" evidence="10">
    <location>
        <begin position="182"/>
        <end position="205"/>
    </location>
</feature>
<evidence type="ECO:0000313" key="12">
    <source>
        <dbReference type="EnsemblMetazoa" id="Aqu2.1.21488_001"/>
    </source>
</evidence>
<keyword evidence="4 10" id="KW-1133">Transmembrane helix</keyword>
<organism evidence="12">
    <name type="scientific">Amphimedon queenslandica</name>
    <name type="common">Sponge</name>
    <dbReference type="NCBI Taxonomy" id="400682"/>
    <lineage>
        <taxon>Eukaryota</taxon>
        <taxon>Metazoa</taxon>
        <taxon>Porifera</taxon>
        <taxon>Demospongiae</taxon>
        <taxon>Heteroscleromorpha</taxon>
        <taxon>Haplosclerida</taxon>
        <taxon>Niphatidae</taxon>
        <taxon>Amphimedon</taxon>
    </lineage>
</organism>
<keyword evidence="2" id="KW-1003">Cell membrane</keyword>
<feature type="transmembrane region" description="Helical" evidence="10">
    <location>
        <begin position="268"/>
        <end position="291"/>
    </location>
</feature>
<dbReference type="CDD" id="cd00637">
    <property type="entry name" value="7tm_classA_rhodopsin-like"/>
    <property type="match status" value="1"/>
</dbReference>
<dbReference type="STRING" id="400682.A0A1X7U179"/>
<dbReference type="SUPFAM" id="SSF81321">
    <property type="entry name" value="Family A G protein-coupled receptor-like"/>
    <property type="match status" value="1"/>
</dbReference>
<dbReference type="PANTHER" id="PTHR22752">
    <property type="entry name" value="G PROTEIN-COUPLED RECEPTOR"/>
    <property type="match status" value="1"/>
</dbReference>
<dbReference type="eggNOG" id="KOG3656">
    <property type="taxonomic scope" value="Eukaryota"/>
</dbReference>
<feature type="transmembrane region" description="Helical" evidence="10">
    <location>
        <begin position="64"/>
        <end position="85"/>
    </location>
</feature>
<name>A0A1X7U179_AMPQE</name>
<dbReference type="EnsemblMetazoa" id="Aqu2.1.21488_001">
    <property type="protein sequence ID" value="Aqu2.1.21488_001"/>
    <property type="gene ID" value="Aqu2.1.21488"/>
</dbReference>
<evidence type="ECO:0000256" key="1">
    <source>
        <dbReference type="ARBA" id="ARBA00004651"/>
    </source>
</evidence>
<feature type="transmembrane region" description="Helical" evidence="10">
    <location>
        <begin position="20"/>
        <end position="43"/>
    </location>
</feature>
<evidence type="ECO:0000256" key="8">
    <source>
        <dbReference type="ARBA" id="ARBA00023224"/>
    </source>
</evidence>
<evidence type="ECO:0000256" key="3">
    <source>
        <dbReference type="ARBA" id="ARBA00022692"/>
    </source>
</evidence>
<dbReference type="PRINTS" id="PR00237">
    <property type="entry name" value="GPCRRHODOPSN"/>
</dbReference>
<evidence type="ECO:0000256" key="2">
    <source>
        <dbReference type="ARBA" id="ARBA00022475"/>
    </source>
</evidence>
<feature type="domain" description="G-protein coupled receptors family 1 profile" evidence="11">
    <location>
        <begin position="33"/>
        <end position="292"/>
    </location>
</feature>
<evidence type="ECO:0000256" key="6">
    <source>
        <dbReference type="ARBA" id="ARBA00023136"/>
    </source>
</evidence>
<evidence type="ECO:0000256" key="4">
    <source>
        <dbReference type="ARBA" id="ARBA00022989"/>
    </source>
</evidence>
<feature type="transmembrane region" description="Helical" evidence="10">
    <location>
        <begin position="97"/>
        <end position="119"/>
    </location>
</feature>
<dbReference type="PROSITE" id="PS50262">
    <property type="entry name" value="G_PROTEIN_RECEP_F1_2"/>
    <property type="match status" value="1"/>
</dbReference>
<evidence type="ECO:0000256" key="7">
    <source>
        <dbReference type="ARBA" id="ARBA00023170"/>
    </source>
</evidence>
<dbReference type="FunCoup" id="A0A1X7U179">
    <property type="interactions" value="198"/>
</dbReference>
<keyword evidence="3 9" id="KW-0812">Transmembrane</keyword>
<keyword evidence="5 9" id="KW-0297">G-protein coupled receptor</keyword>
<reference evidence="12" key="1">
    <citation type="submission" date="2017-05" db="UniProtKB">
        <authorList>
            <consortium name="EnsemblMetazoa"/>
        </authorList>
    </citation>
    <scope>IDENTIFICATION</scope>
</reference>
<evidence type="ECO:0000256" key="9">
    <source>
        <dbReference type="RuleBase" id="RU000688"/>
    </source>
</evidence>
<keyword evidence="7 9" id="KW-0675">Receptor</keyword>
<dbReference type="OrthoDB" id="9046662at2759"/>
<dbReference type="InterPro" id="IPR000276">
    <property type="entry name" value="GPCR_Rhodpsn"/>
</dbReference>
<comment type="subcellular location">
    <subcellularLocation>
        <location evidence="1">Cell membrane</location>
        <topology evidence="1">Multi-pass membrane protein</topology>
    </subcellularLocation>
</comment>
<feature type="transmembrane region" description="Helical" evidence="10">
    <location>
        <begin position="140"/>
        <end position="162"/>
    </location>
</feature>
<accession>A0A1X7U179</accession>
<keyword evidence="8 9" id="KW-0807">Transducer</keyword>
<feature type="transmembrane region" description="Helical" evidence="10">
    <location>
        <begin position="238"/>
        <end position="262"/>
    </location>
</feature>
<dbReference type="GO" id="GO:0004930">
    <property type="term" value="F:G protein-coupled receptor activity"/>
    <property type="evidence" value="ECO:0007669"/>
    <property type="project" value="UniProtKB-KW"/>
</dbReference>
<evidence type="ECO:0000256" key="10">
    <source>
        <dbReference type="SAM" id="Phobius"/>
    </source>
</evidence>
<protein>
    <recommendedName>
        <fullName evidence="11">G-protein coupled receptors family 1 profile domain-containing protein</fullName>
    </recommendedName>
</protein>
<dbReference type="InParanoid" id="A0A1X7U179"/>
<dbReference type="Gene3D" id="1.20.1070.10">
    <property type="entry name" value="Rhodopsin 7-helix transmembrane proteins"/>
    <property type="match status" value="1"/>
</dbReference>
<dbReference type="AlphaFoldDB" id="A0A1X7U179"/>
<dbReference type="GO" id="GO:0005886">
    <property type="term" value="C:plasma membrane"/>
    <property type="evidence" value="ECO:0007669"/>
    <property type="project" value="UniProtKB-SubCell"/>
</dbReference>
<evidence type="ECO:0000259" key="11">
    <source>
        <dbReference type="PROSITE" id="PS50262"/>
    </source>
</evidence>
<dbReference type="PROSITE" id="PS00237">
    <property type="entry name" value="G_PROTEIN_RECEP_F1_1"/>
    <property type="match status" value="1"/>
</dbReference>
<dbReference type="InterPro" id="IPR017452">
    <property type="entry name" value="GPCR_Rhodpsn_7TM"/>
</dbReference>
<proteinExistence type="inferred from homology"/>
<comment type="similarity">
    <text evidence="9">Belongs to the G-protein coupled receptor 1 family.</text>
</comment>
<dbReference type="Pfam" id="PF00001">
    <property type="entry name" value="7tm_1"/>
    <property type="match status" value="1"/>
</dbReference>
<evidence type="ECO:0000256" key="5">
    <source>
        <dbReference type="ARBA" id="ARBA00023040"/>
    </source>
</evidence>
<sequence>MDDINNNFTLSQDVNGPLLAAVIGMEMLAGLITNSFVLILTACHLKNWKQPTTVFLSNMLANNLVVILFTMPLSIITTASGEWIFGSTVSQKESVCYFAAFIFIFSILTATESLVLLSFDRFFFIVKALHYKKYMTVNRAFIIVAVSWLLAAFLSMLPFFGFGAFEFASSYGMCVPGWTGQAGYAIFSFIVISIFIGSITVTSLWTMCFTRKYLKNAATNISTAASPGNPYAAQERRVIGLFGMLIIVHILCYAPIVSFGLIEIFTDVLTSAAYAVAFVVLLLLTVLIPLVQSFFRRDIRDAIVKGHRTFFRSIKQEKTYHQSSSTQTIFYFLY</sequence>